<feature type="region of interest" description="Disordered" evidence="3">
    <location>
        <begin position="81"/>
        <end position="100"/>
    </location>
</feature>
<reference evidence="5" key="1">
    <citation type="submission" date="2013-03" db="EMBL/GenBank/DDBJ databases">
        <title>The Genome Sequence of Anopheles christyi ACHKN1017.</title>
        <authorList>
            <consortium name="The Broad Institute Genomics Platform"/>
            <person name="Neafsey D.E."/>
            <person name="Besansky N."/>
            <person name="Walker B."/>
            <person name="Young S.K."/>
            <person name="Zeng Q."/>
            <person name="Gargeya S."/>
            <person name="Fitzgerald M."/>
            <person name="Haas B."/>
            <person name="Abouelleil A."/>
            <person name="Allen A.W."/>
            <person name="Alvarado L."/>
            <person name="Arachchi H.M."/>
            <person name="Berlin A.M."/>
            <person name="Chapman S.B."/>
            <person name="Gainer-Dewar J."/>
            <person name="Goldberg J."/>
            <person name="Griggs A."/>
            <person name="Gujja S."/>
            <person name="Hansen M."/>
            <person name="Howarth C."/>
            <person name="Imamovic A."/>
            <person name="Ireland A."/>
            <person name="Larimer J."/>
            <person name="McCowan C."/>
            <person name="Murphy C."/>
            <person name="Pearson M."/>
            <person name="Poon T.W."/>
            <person name="Priest M."/>
            <person name="Roberts A."/>
            <person name="Saif S."/>
            <person name="Shea T."/>
            <person name="Sisk P."/>
            <person name="Sykes S."/>
            <person name="Wortman J."/>
            <person name="Nusbaum C."/>
            <person name="Birren B."/>
        </authorList>
    </citation>
    <scope>NUCLEOTIDE SEQUENCE [LARGE SCALE GENOMIC DNA]</scope>
    <source>
        <strain evidence="5">ACHKN1017</strain>
    </source>
</reference>
<dbReference type="PANTHER" id="PTHR12650">
    <property type="entry name" value="40S RIBOSOMAL PROTEIN S30/UBIQUITIN-LIKE PROTEIN FUBI"/>
    <property type="match status" value="1"/>
</dbReference>
<dbReference type="EnsemblMetazoa" id="ACHR000612-RA">
    <property type="protein sequence ID" value="ACHR000612-PA"/>
    <property type="gene ID" value="ACHR000612"/>
</dbReference>
<dbReference type="STRING" id="43041.A0A182JQ28"/>
<name>A0A182JQ28_9DIPT</name>
<dbReference type="PANTHER" id="PTHR12650:SF15">
    <property type="entry name" value="RIBOSOMAL PROTEIN S30, ISOFORM A"/>
    <property type="match status" value="1"/>
</dbReference>
<dbReference type="AlphaFoldDB" id="A0A182JQ28"/>
<dbReference type="Pfam" id="PF04758">
    <property type="entry name" value="Ribosomal_S30"/>
    <property type="match status" value="1"/>
</dbReference>
<sequence length="132" mass="14962">MQIFVLFGGRTKVIEVKETDTANDLKKLMIGEEFYRMVLWSQGKAIPGTTVMGKLLSFYHLEWTMPIAGGKVHGSLARAGKVKGQTPNVKKMEKSKRLTGRAKRRQQFNKRFMQTTATLYHRARGPNSQTMG</sequence>
<reference evidence="4" key="2">
    <citation type="submission" date="2020-05" db="UniProtKB">
        <authorList>
            <consortium name="EnsemblMetazoa"/>
        </authorList>
    </citation>
    <scope>IDENTIFICATION</scope>
    <source>
        <strain evidence="4">ACHKN1017</strain>
    </source>
</reference>
<dbReference type="InterPro" id="IPR006846">
    <property type="entry name" value="Ribosomal_eS30"/>
</dbReference>
<keyword evidence="1" id="KW-0689">Ribosomal protein</keyword>
<evidence type="ECO:0000313" key="4">
    <source>
        <dbReference type="EnsemblMetazoa" id="ACHR000612-PA"/>
    </source>
</evidence>
<dbReference type="VEuPathDB" id="VectorBase:ACHR000612"/>
<organism evidence="4 5">
    <name type="scientific">Anopheles christyi</name>
    <dbReference type="NCBI Taxonomy" id="43041"/>
    <lineage>
        <taxon>Eukaryota</taxon>
        <taxon>Metazoa</taxon>
        <taxon>Ecdysozoa</taxon>
        <taxon>Arthropoda</taxon>
        <taxon>Hexapoda</taxon>
        <taxon>Insecta</taxon>
        <taxon>Pterygota</taxon>
        <taxon>Neoptera</taxon>
        <taxon>Endopterygota</taxon>
        <taxon>Diptera</taxon>
        <taxon>Nematocera</taxon>
        <taxon>Culicoidea</taxon>
        <taxon>Culicidae</taxon>
        <taxon>Anophelinae</taxon>
        <taxon>Anopheles</taxon>
    </lineage>
</organism>
<evidence type="ECO:0000256" key="3">
    <source>
        <dbReference type="SAM" id="MobiDB-lite"/>
    </source>
</evidence>
<keyword evidence="2" id="KW-0687">Ribonucleoprotein</keyword>
<dbReference type="Proteomes" id="UP000075881">
    <property type="component" value="Unassembled WGS sequence"/>
</dbReference>
<evidence type="ECO:0000313" key="5">
    <source>
        <dbReference type="Proteomes" id="UP000075881"/>
    </source>
</evidence>
<dbReference type="GO" id="GO:0022627">
    <property type="term" value="C:cytosolic small ribosomal subunit"/>
    <property type="evidence" value="ECO:0007669"/>
    <property type="project" value="TreeGrafter"/>
</dbReference>
<accession>A0A182JQ28</accession>
<keyword evidence="5" id="KW-1185">Reference proteome</keyword>
<evidence type="ECO:0000256" key="2">
    <source>
        <dbReference type="ARBA" id="ARBA00023274"/>
    </source>
</evidence>
<protein>
    <submittedName>
        <fullName evidence="4">40S ribosomal protein S30</fullName>
    </submittedName>
</protein>
<proteinExistence type="predicted"/>
<evidence type="ECO:0000256" key="1">
    <source>
        <dbReference type="ARBA" id="ARBA00022980"/>
    </source>
</evidence>
<dbReference type="GO" id="GO:0003735">
    <property type="term" value="F:structural constituent of ribosome"/>
    <property type="evidence" value="ECO:0007669"/>
    <property type="project" value="InterPro"/>
</dbReference>
<dbReference type="GO" id="GO:0006412">
    <property type="term" value="P:translation"/>
    <property type="evidence" value="ECO:0007669"/>
    <property type="project" value="InterPro"/>
</dbReference>